<proteinExistence type="predicted"/>
<dbReference type="InterPro" id="IPR021109">
    <property type="entry name" value="Peptidase_aspartic_dom_sf"/>
</dbReference>
<dbReference type="Gene3D" id="2.40.70.10">
    <property type="entry name" value="Acid Proteases"/>
    <property type="match status" value="1"/>
</dbReference>
<organism evidence="2 3">
    <name type="scientific">Vigna radiata var. radiata</name>
    <name type="common">Mung bean</name>
    <name type="synonym">Phaseolus aureus</name>
    <dbReference type="NCBI Taxonomy" id="3916"/>
    <lineage>
        <taxon>Eukaryota</taxon>
        <taxon>Viridiplantae</taxon>
        <taxon>Streptophyta</taxon>
        <taxon>Embryophyta</taxon>
        <taxon>Tracheophyta</taxon>
        <taxon>Spermatophyta</taxon>
        <taxon>Magnoliopsida</taxon>
        <taxon>eudicotyledons</taxon>
        <taxon>Gunneridae</taxon>
        <taxon>Pentapetalae</taxon>
        <taxon>rosids</taxon>
        <taxon>fabids</taxon>
        <taxon>Fabales</taxon>
        <taxon>Fabaceae</taxon>
        <taxon>Papilionoideae</taxon>
        <taxon>50 kb inversion clade</taxon>
        <taxon>NPAAA clade</taxon>
        <taxon>indigoferoid/millettioid clade</taxon>
        <taxon>Phaseoleae</taxon>
        <taxon>Vigna</taxon>
    </lineage>
</organism>
<gene>
    <name evidence="3" type="primary">LOC106752825</name>
</gene>
<protein>
    <submittedName>
        <fullName evidence="3">Uncharacterized protein LOC106752825</fullName>
    </submittedName>
</protein>
<name>A0A1S3T8J4_VIGRR</name>
<dbReference type="KEGG" id="vra:106752825"/>
<dbReference type="AlphaFoldDB" id="A0A1S3T8J4"/>
<keyword evidence="2" id="KW-1185">Reference proteome</keyword>
<dbReference type="Proteomes" id="UP000087766">
    <property type="component" value="Unplaced"/>
</dbReference>
<evidence type="ECO:0000313" key="3">
    <source>
        <dbReference type="RefSeq" id="XP_014490080.1"/>
    </source>
</evidence>
<evidence type="ECO:0000256" key="1">
    <source>
        <dbReference type="SAM" id="MobiDB-lite"/>
    </source>
</evidence>
<dbReference type="CDD" id="cd00303">
    <property type="entry name" value="retropepsin_like"/>
    <property type="match status" value="1"/>
</dbReference>
<reference evidence="3" key="1">
    <citation type="submission" date="2025-08" db="UniProtKB">
        <authorList>
            <consortium name="RefSeq"/>
        </authorList>
    </citation>
    <scope>IDENTIFICATION</scope>
    <source>
        <tissue evidence="3">Leaf</tissue>
    </source>
</reference>
<feature type="region of interest" description="Disordered" evidence="1">
    <location>
        <begin position="1"/>
        <end position="30"/>
    </location>
</feature>
<dbReference type="PANTHER" id="PTHR33067">
    <property type="entry name" value="RNA-DIRECTED DNA POLYMERASE-RELATED"/>
    <property type="match status" value="1"/>
</dbReference>
<dbReference type="RefSeq" id="XP_014490080.1">
    <property type="nucleotide sequence ID" value="XM_014634594.1"/>
</dbReference>
<evidence type="ECO:0000313" key="2">
    <source>
        <dbReference type="Proteomes" id="UP000087766"/>
    </source>
</evidence>
<sequence>MGGAEAREESREIEEVSELKVSGDKEEMQIGNSHDGRFREIFNQVNVVPAVNLQIPPYDERINFNLEEKTELTDEEEDSAVQPLKRAHPPKVKDPGCIALSCALNDFDVEAMINLGSSINMMPTDFLTKIKGIVLKPSDLMVTMADGSVKIPVGMAEDVIVRVEQLEFLADFIVMDMDTDDEFPALVNKSRRIIHPKAREEPLRRGSKVKYKRKEWIIKELKEKGEVEIEAPYNRQVKRVDRRKLSR</sequence>
<dbReference type="PANTHER" id="PTHR33067:SF35">
    <property type="entry name" value="ASPARTIC PEPTIDASE DDI1-TYPE DOMAIN-CONTAINING PROTEIN"/>
    <property type="match status" value="1"/>
</dbReference>
<accession>A0A1S3T8J4</accession>
<dbReference type="GeneID" id="106752825"/>